<dbReference type="EMBL" id="WBOS01000031">
    <property type="protein sequence ID" value="KAB2328318.1"/>
    <property type="molecule type" value="Genomic_DNA"/>
</dbReference>
<evidence type="ECO:0000313" key="6">
    <source>
        <dbReference type="EMBL" id="KAB2328318.1"/>
    </source>
</evidence>
<feature type="chain" id="PRO_5026939291" evidence="4">
    <location>
        <begin position="23"/>
        <end position="525"/>
    </location>
</feature>
<dbReference type="PANTHER" id="PTHR30290:SF38">
    <property type="entry name" value="D,D-DIPEPTIDE-BINDING PERIPLASMIC PROTEIN DDPA-RELATED"/>
    <property type="match status" value="1"/>
</dbReference>
<dbReference type="GO" id="GO:1904680">
    <property type="term" value="F:peptide transmembrane transporter activity"/>
    <property type="evidence" value="ECO:0007669"/>
    <property type="project" value="TreeGrafter"/>
</dbReference>
<dbReference type="InterPro" id="IPR000914">
    <property type="entry name" value="SBP_5_dom"/>
</dbReference>
<organism evidence="6 7">
    <name type="scientific">Cytobacillus depressus</name>
    <dbReference type="NCBI Taxonomy" id="1602942"/>
    <lineage>
        <taxon>Bacteria</taxon>
        <taxon>Bacillati</taxon>
        <taxon>Bacillota</taxon>
        <taxon>Bacilli</taxon>
        <taxon>Bacillales</taxon>
        <taxon>Bacillaceae</taxon>
        <taxon>Cytobacillus</taxon>
    </lineage>
</organism>
<evidence type="ECO:0000256" key="3">
    <source>
        <dbReference type="ARBA" id="ARBA00022729"/>
    </source>
</evidence>
<reference evidence="6 7" key="1">
    <citation type="journal article" date="2016" name="Antonie Van Leeuwenhoek">
        <title>Bacillus depressus sp. nov., isolated from soil of a sunflower field.</title>
        <authorList>
            <person name="Wei X."/>
            <person name="Xin D."/>
            <person name="Xin Y."/>
            <person name="Zhang H."/>
            <person name="Wang T."/>
            <person name="Zhang J."/>
        </authorList>
    </citation>
    <scope>NUCLEOTIDE SEQUENCE [LARGE SCALE GENOMIC DNA]</scope>
    <source>
        <strain evidence="6 7">BZ1</strain>
    </source>
</reference>
<feature type="domain" description="Solute-binding protein family 5" evidence="5">
    <location>
        <begin position="85"/>
        <end position="443"/>
    </location>
</feature>
<dbReference type="PANTHER" id="PTHR30290">
    <property type="entry name" value="PERIPLASMIC BINDING COMPONENT OF ABC TRANSPORTER"/>
    <property type="match status" value="1"/>
</dbReference>
<comment type="subcellular location">
    <subcellularLocation>
        <location evidence="1">Cell membrane</location>
        <topology evidence="1">Lipid-anchor</topology>
    </subcellularLocation>
</comment>
<dbReference type="Gene3D" id="3.10.105.10">
    <property type="entry name" value="Dipeptide-binding Protein, Domain 3"/>
    <property type="match status" value="1"/>
</dbReference>
<sequence length="525" mass="59274">MNKKFFAIFFLMIALLVGCSSKEEKTATETPKDEETPGESTGGVINTAITSSPATLDPHMNTAAVTSEVSRNIYEQLFALNATYEPVPMLAESYALSEDGTTYTIHLRKGVKFHNGDEMVAEDVVASLKKWIEVNSKKALFDGAEFKIEDNYTIVMQLPKVMFGVIEALADNGQLSGIMPKEIAESATAMGATEFIGTGPFKLKEWKQDQYIKLEKFQDYQSLDTPADGVSGKKEVFVDELVYYIVPDESIRVAGLTTGEYDAAMMLPIDSYDQLKASNPDLEVKKDVKTLFAVLNKKDGIFADQNMRHAVNAIFDKESILIGVQSTPEFYKMDSSYMPAEQERWYSEAGNEYYDINDVEKARGYLGEAGYNGEEIRILTTRDYDILYNSAIIAKEQLEKAGVKVNLIVTDWPTLLETRKKPGEWDMFFTGFPTVLTPTQNLFMSKDWPGWTDDPKLTEYIEKINSSKSAEEAQEIWQEAQGYAWEYMPASKIGTYYEYAMYNSKTIEGYDVQFQGNVFWNTKKK</sequence>
<dbReference type="GO" id="GO:0043190">
    <property type="term" value="C:ATP-binding cassette (ABC) transporter complex"/>
    <property type="evidence" value="ECO:0007669"/>
    <property type="project" value="InterPro"/>
</dbReference>
<dbReference type="InterPro" id="IPR023765">
    <property type="entry name" value="SBP_5_CS"/>
</dbReference>
<comment type="caution">
    <text evidence="6">The sequence shown here is derived from an EMBL/GenBank/DDBJ whole genome shotgun (WGS) entry which is preliminary data.</text>
</comment>
<dbReference type="Gene3D" id="3.40.190.10">
    <property type="entry name" value="Periplasmic binding protein-like II"/>
    <property type="match status" value="1"/>
</dbReference>
<comment type="similarity">
    <text evidence="2">Belongs to the bacterial solute-binding protein 5 family.</text>
</comment>
<evidence type="ECO:0000256" key="2">
    <source>
        <dbReference type="ARBA" id="ARBA00005695"/>
    </source>
</evidence>
<dbReference type="AlphaFoldDB" id="A0A6L3V3I5"/>
<dbReference type="OrthoDB" id="9796817at2"/>
<dbReference type="SUPFAM" id="SSF53850">
    <property type="entry name" value="Periplasmic binding protein-like II"/>
    <property type="match status" value="1"/>
</dbReference>
<dbReference type="PROSITE" id="PS01040">
    <property type="entry name" value="SBP_BACTERIAL_5"/>
    <property type="match status" value="1"/>
</dbReference>
<evidence type="ECO:0000259" key="5">
    <source>
        <dbReference type="Pfam" id="PF00496"/>
    </source>
</evidence>
<feature type="signal peptide" evidence="4">
    <location>
        <begin position="1"/>
        <end position="22"/>
    </location>
</feature>
<gene>
    <name evidence="6" type="ORF">F7731_25850</name>
</gene>
<evidence type="ECO:0000313" key="7">
    <source>
        <dbReference type="Proteomes" id="UP000481030"/>
    </source>
</evidence>
<evidence type="ECO:0000256" key="4">
    <source>
        <dbReference type="SAM" id="SignalP"/>
    </source>
</evidence>
<keyword evidence="7" id="KW-1185">Reference proteome</keyword>
<dbReference type="RefSeq" id="WP_151537620.1">
    <property type="nucleotide sequence ID" value="NZ_WBOS01000031.1"/>
</dbReference>
<dbReference type="GO" id="GO:0042597">
    <property type="term" value="C:periplasmic space"/>
    <property type="evidence" value="ECO:0007669"/>
    <property type="project" value="UniProtKB-ARBA"/>
</dbReference>
<dbReference type="InterPro" id="IPR030678">
    <property type="entry name" value="Peptide/Ni-bd"/>
</dbReference>
<dbReference type="PIRSF" id="PIRSF002741">
    <property type="entry name" value="MppA"/>
    <property type="match status" value="1"/>
</dbReference>
<keyword evidence="3 4" id="KW-0732">Signal</keyword>
<dbReference type="Pfam" id="PF00496">
    <property type="entry name" value="SBP_bac_5"/>
    <property type="match status" value="1"/>
</dbReference>
<protein>
    <submittedName>
        <fullName evidence="6">ABC transporter substrate-binding protein</fullName>
    </submittedName>
</protein>
<proteinExistence type="inferred from homology"/>
<dbReference type="InterPro" id="IPR039424">
    <property type="entry name" value="SBP_5"/>
</dbReference>
<name>A0A6L3V3I5_9BACI</name>
<dbReference type="Gene3D" id="3.90.76.10">
    <property type="entry name" value="Dipeptide-binding Protein, Domain 1"/>
    <property type="match status" value="1"/>
</dbReference>
<dbReference type="PROSITE" id="PS51257">
    <property type="entry name" value="PROKAR_LIPOPROTEIN"/>
    <property type="match status" value="1"/>
</dbReference>
<dbReference type="CDD" id="cd08502">
    <property type="entry name" value="PBP2_NikA_DppA_OppA_like_16"/>
    <property type="match status" value="1"/>
</dbReference>
<dbReference type="Proteomes" id="UP000481030">
    <property type="component" value="Unassembled WGS sequence"/>
</dbReference>
<accession>A0A6L3V3I5</accession>
<evidence type="ECO:0000256" key="1">
    <source>
        <dbReference type="ARBA" id="ARBA00004193"/>
    </source>
</evidence>
<dbReference type="GO" id="GO:0015833">
    <property type="term" value="P:peptide transport"/>
    <property type="evidence" value="ECO:0007669"/>
    <property type="project" value="TreeGrafter"/>
</dbReference>